<dbReference type="InterPro" id="IPR001054">
    <property type="entry name" value="A/G_cyclase"/>
</dbReference>
<dbReference type="PANTHER" id="PTHR43081">
    <property type="entry name" value="ADENYLATE CYCLASE, TERMINAL-DIFFERENTIATION SPECIFIC-RELATED"/>
    <property type="match status" value="1"/>
</dbReference>
<proteinExistence type="predicted"/>
<dbReference type="Pfam" id="PF00211">
    <property type="entry name" value="Guanylate_cyc"/>
    <property type="match status" value="1"/>
</dbReference>
<keyword evidence="3" id="KW-1185">Reference proteome</keyword>
<dbReference type="AlphaFoldDB" id="A0A858ST83"/>
<dbReference type="GO" id="GO:0004016">
    <property type="term" value="F:adenylate cyclase activity"/>
    <property type="evidence" value="ECO:0007669"/>
    <property type="project" value="UniProtKB-ARBA"/>
</dbReference>
<evidence type="ECO:0000313" key="2">
    <source>
        <dbReference type="EMBL" id="QJF51148.1"/>
    </source>
</evidence>
<accession>A0A858ST83</accession>
<organism evidence="2 3">
    <name type="scientific">Roseobacter ponti</name>
    <dbReference type="NCBI Taxonomy" id="1891787"/>
    <lineage>
        <taxon>Bacteria</taxon>
        <taxon>Pseudomonadati</taxon>
        <taxon>Pseudomonadota</taxon>
        <taxon>Alphaproteobacteria</taxon>
        <taxon>Rhodobacterales</taxon>
        <taxon>Roseobacteraceae</taxon>
        <taxon>Roseobacter</taxon>
    </lineage>
</organism>
<dbReference type="InterPro" id="IPR005158">
    <property type="entry name" value="BTAD"/>
</dbReference>
<dbReference type="SMART" id="SM01043">
    <property type="entry name" value="BTAD"/>
    <property type="match status" value="1"/>
</dbReference>
<evidence type="ECO:0000259" key="1">
    <source>
        <dbReference type="PROSITE" id="PS50125"/>
    </source>
</evidence>
<dbReference type="GO" id="GO:0035556">
    <property type="term" value="P:intracellular signal transduction"/>
    <property type="evidence" value="ECO:0007669"/>
    <property type="project" value="InterPro"/>
</dbReference>
<dbReference type="KEGG" id="rpon:G3256_08240"/>
<name>A0A858ST83_9RHOB</name>
<dbReference type="SUPFAM" id="SSF48452">
    <property type="entry name" value="TPR-like"/>
    <property type="match status" value="2"/>
</dbReference>
<dbReference type="GO" id="GO:0006171">
    <property type="term" value="P:cAMP biosynthetic process"/>
    <property type="evidence" value="ECO:0007669"/>
    <property type="project" value="TreeGrafter"/>
</dbReference>
<evidence type="ECO:0000313" key="3">
    <source>
        <dbReference type="Proteomes" id="UP000503308"/>
    </source>
</evidence>
<dbReference type="SMART" id="SM00044">
    <property type="entry name" value="CYCc"/>
    <property type="match status" value="1"/>
</dbReference>
<sequence>MMSQRAILFADLAGFSRHMRENEPATVAYIAARLTEARDAVEAVGGEVVKTTGDGFVAHFATVPAALTFAIGFQRAEPDTPGIRHGFRIGVHFGPVHFGNADIYGHAVNIAARLEGIAPPGGITISGAAFRRAETFARDFSGRGPVVLRNIGENITAYDYSPGRNEPASLPADVTVIGSLHISSEDGARVELRSERARILLGILVLGGPDPQQRTQCAALMGDPEDAAGLEAARRTLARAFRRAGAAGLRLHDEGTIGVDQSVVRVDLYELPQDTRSGAVDPKLVRGIDWDVELAPGLGDQGGSLAGWARVMRGRWRREAAGALEVCLKRFRAEEDGARVAAEALLLIEPGHEPAARVLIRHYNALGNRAMAMQEYERLRDWLTGRYDMAPSAETEALIAEIRAGDAADAVPPGSLADTRRPDLRVGAFSASDSNTDLAAGLRSDVVAALSRFREWYVAESSGRDGGDYLLTARVDEQHATFSFTRTSDGAVLWQERLASGADWKRSQEQLVARVAARAEVYVSADRVARAFGGTSSSQFDDWMRAEGLLARWDADAETEAATLLENLLERDPAFAPAYASLASIYNVRHIVRPGLSRSDEDTRRALATAVRATELDPLDARGQLAFAWASAMAGHYDLGTVHLDLATTLNPTSSRTVISAAMGFAFFGRAERARDLFEKTARTAPVLARWQWCYGVPVRFFAGDFSGAADAALQGGDAIKDNYGWLAASYAALEDRESAAAAFDTLLETIKPLWEGSVPLDAVSLARWFISAYPLRRPEDTARLTSAIALAAGLEVSALTGSA</sequence>
<dbReference type="Gene3D" id="3.30.70.1230">
    <property type="entry name" value="Nucleotide cyclase"/>
    <property type="match status" value="1"/>
</dbReference>
<protein>
    <recommendedName>
        <fullName evidence="1">Guanylate cyclase domain-containing protein</fullName>
    </recommendedName>
</protein>
<dbReference type="EMBL" id="CP048788">
    <property type="protein sequence ID" value="QJF51148.1"/>
    <property type="molecule type" value="Genomic_DNA"/>
</dbReference>
<dbReference type="Pfam" id="PF03704">
    <property type="entry name" value="BTAD"/>
    <property type="match status" value="1"/>
</dbReference>
<dbReference type="InterPro" id="IPR029787">
    <property type="entry name" value="Nucleotide_cyclase"/>
</dbReference>
<dbReference type="Proteomes" id="UP000503308">
    <property type="component" value="Chromosome"/>
</dbReference>
<gene>
    <name evidence="2" type="ORF">G3256_08240</name>
</gene>
<dbReference type="CDD" id="cd07302">
    <property type="entry name" value="CHD"/>
    <property type="match status" value="1"/>
</dbReference>
<reference evidence="2 3" key="1">
    <citation type="submission" date="2020-02" db="EMBL/GenBank/DDBJ databases">
        <title>Genome sequence of Roseobacter ponti.</title>
        <authorList>
            <person name="Hollensteiner J."/>
            <person name="Schneider D."/>
            <person name="Poehlein A."/>
            <person name="Daniel R."/>
        </authorList>
    </citation>
    <scope>NUCLEOTIDE SEQUENCE [LARGE SCALE GENOMIC DNA]</scope>
    <source>
        <strain evidence="2 3">DSM 106830</strain>
    </source>
</reference>
<dbReference type="PROSITE" id="PS50125">
    <property type="entry name" value="GUANYLATE_CYCLASE_2"/>
    <property type="match status" value="1"/>
</dbReference>
<dbReference type="InterPro" id="IPR050697">
    <property type="entry name" value="Adenylyl/Guanylyl_Cyclase_3/4"/>
</dbReference>
<dbReference type="Gene3D" id="1.25.40.10">
    <property type="entry name" value="Tetratricopeptide repeat domain"/>
    <property type="match status" value="2"/>
</dbReference>
<dbReference type="InterPro" id="IPR011990">
    <property type="entry name" value="TPR-like_helical_dom_sf"/>
</dbReference>
<dbReference type="SUPFAM" id="SSF55073">
    <property type="entry name" value="Nucleotide cyclase"/>
    <property type="match status" value="1"/>
</dbReference>
<dbReference type="PANTHER" id="PTHR43081:SF19">
    <property type="entry name" value="PH-SENSITIVE ADENYLATE CYCLASE RV1264"/>
    <property type="match status" value="1"/>
</dbReference>
<feature type="domain" description="Guanylate cyclase" evidence="1">
    <location>
        <begin position="6"/>
        <end position="115"/>
    </location>
</feature>